<dbReference type="EMBL" id="JARESE010000008">
    <property type="protein sequence ID" value="MDE8650671.1"/>
    <property type="molecule type" value="Genomic_DNA"/>
</dbReference>
<keyword evidence="2" id="KW-0802">TPR repeat</keyword>
<accession>A0ABT5WKW4</accession>
<evidence type="ECO:0000313" key="3">
    <source>
        <dbReference type="EMBL" id="MDE8650671.1"/>
    </source>
</evidence>
<sequence length="507" mass="53981">MNLLTRIAIPLLAVALAAGCRESPDAQFDRAQASYAARDFEAARIAVSAALRDEPTNRDMLALLARIQLNLGDADAADGALRRLMATGAKGPEIRIMLAELALLRKQPDEALKLAASSTSTDSWRIRAGAYLQLGEQDKAADAFEQGMAAGNDIRLATDYARFRLQADDAPGAAAIYQRMQAMAPDAYETQVLAGDLAVARGQTQDAITAYRTVTRNFPGRIAPYLALASQLDLQGKVDAAMAEVEKAEKLGSGNVDVQTLKIQLLSEKGEWQKIRDALQGQEGDLEPGSGLGMTYAEALLRLGHPEQARVLFARAVLVLPGNPYAAMMLGEAQLATGDAASAWATLRPLAESTLADARLLELAEKAARASGDPEADRLRDRLQPQRLKAVQALVGQGQAALIRQDWNAAIPIYERLLGAGPDPEVLKRLAFASSKAGRGDAAIGYADRALAMQPANAEYLHMAGLVRLNAGKDLPEALRYLQAAATADPRNADMQADLAKAKAVAG</sequence>
<dbReference type="RefSeq" id="WP_275226754.1">
    <property type="nucleotide sequence ID" value="NZ_JARESE010000008.1"/>
</dbReference>
<keyword evidence="1" id="KW-0677">Repeat</keyword>
<dbReference type="InterPro" id="IPR019734">
    <property type="entry name" value="TPR_rpt"/>
</dbReference>
<dbReference type="SUPFAM" id="SSF48452">
    <property type="entry name" value="TPR-like"/>
    <property type="match status" value="2"/>
</dbReference>
<dbReference type="PROSITE" id="PS51257">
    <property type="entry name" value="PROKAR_LIPOPROTEIN"/>
    <property type="match status" value="1"/>
</dbReference>
<keyword evidence="4" id="KW-1185">Reference proteome</keyword>
<reference evidence="3 4" key="1">
    <citation type="submission" date="2023-03" db="EMBL/GenBank/DDBJ databases">
        <title>NovoSphingobium album sp. nov. isolated from polycyclic aromatic hydrocarbons- and heavy-metal polluted soil.</title>
        <authorList>
            <person name="Liu Z."/>
            <person name="Wang K."/>
        </authorList>
    </citation>
    <scope>NUCLEOTIDE SEQUENCE [LARGE SCALE GENOMIC DNA]</scope>
    <source>
        <strain evidence="3 4">H3SJ31-1</strain>
    </source>
</reference>
<dbReference type="SMART" id="SM00028">
    <property type="entry name" value="TPR"/>
    <property type="match status" value="7"/>
</dbReference>
<gene>
    <name evidence="3" type="ORF">PYV00_02930</name>
</gene>
<dbReference type="PANTHER" id="PTHR45586">
    <property type="entry name" value="TPR REPEAT-CONTAINING PROTEIN PA4667"/>
    <property type="match status" value="1"/>
</dbReference>
<proteinExistence type="predicted"/>
<organism evidence="3 4">
    <name type="scientific">Novosphingobium album</name>
    <name type="common">ex Liu et al. 2023</name>
    <dbReference type="NCBI Taxonomy" id="3031130"/>
    <lineage>
        <taxon>Bacteria</taxon>
        <taxon>Pseudomonadati</taxon>
        <taxon>Pseudomonadota</taxon>
        <taxon>Alphaproteobacteria</taxon>
        <taxon>Sphingomonadales</taxon>
        <taxon>Sphingomonadaceae</taxon>
        <taxon>Novosphingobium</taxon>
    </lineage>
</organism>
<evidence type="ECO:0000313" key="4">
    <source>
        <dbReference type="Proteomes" id="UP001216253"/>
    </source>
</evidence>
<name>A0ABT5WKW4_9SPHN</name>
<protein>
    <submittedName>
        <fullName evidence="3">Tetratricopeptide repeat protein</fullName>
    </submittedName>
</protein>
<evidence type="ECO:0000256" key="2">
    <source>
        <dbReference type="ARBA" id="ARBA00022803"/>
    </source>
</evidence>
<evidence type="ECO:0000256" key="1">
    <source>
        <dbReference type="ARBA" id="ARBA00022737"/>
    </source>
</evidence>
<dbReference type="Gene3D" id="1.25.40.10">
    <property type="entry name" value="Tetratricopeptide repeat domain"/>
    <property type="match status" value="4"/>
</dbReference>
<dbReference type="InterPro" id="IPR011990">
    <property type="entry name" value="TPR-like_helical_dom_sf"/>
</dbReference>
<comment type="caution">
    <text evidence="3">The sequence shown here is derived from an EMBL/GenBank/DDBJ whole genome shotgun (WGS) entry which is preliminary data.</text>
</comment>
<dbReference type="InterPro" id="IPR051012">
    <property type="entry name" value="CellSynth/LPSAsmb/PSIAsmb"/>
</dbReference>
<dbReference type="PANTHER" id="PTHR45586:SF1">
    <property type="entry name" value="LIPOPOLYSACCHARIDE ASSEMBLY PROTEIN B"/>
    <property type="match status" value="1"/>
</dbReference>
<dbReference type="Proteomes" id="UP001216253">
    <property type="component" value="Unassembled WGS sequence"/>
</dbReference>
<dbReference type="Pfam" id="PF13432">
    <property type="entry name" value="TPR_16"/>
    <property type="match status" value="4"/>
</dbReference>